<dbReference type="InterPro" id="IPR005828">
    <property type="entry name" value="MFS_sugar_transport-like"/>
</dbReference>
<keyword evidence="4 5" id="KW-0472">Membrane</keyword>
<dbReference type="Gene3D" id="1.20.1250.20">
    <property type="entry name" value="MFS general substrate transporter like domains"/>
    <property type="match status" value="1"/>
</dbReference>
<protein>
    <recommendedName>
        <fullName evidence="8">Maltose permease</fullName>
    </recommendedName>
</protein>
<dbReference type="OrthoDB" id="6612291at2759"/>
<evidence type="ECO:0000256" key="3">
    <source>
        <dbReference type="ARBA" id="ARBA00022989"/>
    </source>
</evidence>
<dbReference type="InterPro" id="IPR036259">
    <property type="entry name" value="MFS_trans_sf"/>
</dbReference>
<comment type="subcellular location">
    <subcellularLocation>
        <location evidence="1">Membrane</location>
        <topology evidence="1">Multi-pass membrane protein</topology>
    </subcellularLocation>
</comment>
<proteinExistence type="predicted"/>
<dbReference type="InterPro" id="IPR050360">
    <property type="entry name" value="MFS_Sugar_Transporters"/>
</dbReference>
<evidence type="ECO:0000256" key="4">
    <source>
        <dbReference type="ARBA" id="ARBA00023136"/>
    </source>
</evidence>
<keyword evidence="7" id="KW-1185">Reference proteome</keyword>
<dbReference type="PANTHER" id="PTHR48022:SF83">
    <property type="entry name" value="MAJOR FACILITATOR SUPERFAMILY (MFS) PROFILE DOMAIN-CONTAINING PROTEIN"/>
    <property type="match status" value="1"/>
</dbReference>
<evidence type="ECO:0000256" key="2">
    <source>
        <dbReference type="ARBA" id="ARBA00022692"/>
    </source>
</evidence>
<feature type="transmembrane region" description="Helical" evidence="5">
    <location>
        <begin position="293"/>
        <end position="319"/>
    </location>
</feature>
<sequence>MGYDDSKHAHHEPPSEKWVDTAGAQTAFTAERDETFADSIKKNKRAVLWSLMLSTAIIMEGYDTSLLPSFYGYPSFQKHYGDYYPDIDGYQLSGPWQAGLSNGANVYCNLCWAIGQLIANGILQGLVTNTTKWGYRIPGPFNGSGLLCQKTLARLTDSDSDRLNATISQMVHTIEIEREIESGSSYWHCFKGIDLRRTEICCLTFATQMLSGAQFAYGPSYFFLQAGMDTEDAYKLAVGSPALAFLGTVLSWLLLTYFGRRTIFLGGISTLAILLFTIGMISATTSANNDSALWAQASLCLIWQLVYSLTLGPIAYVIISETSAVRLRAKSVVLARNTYNITTVWAAVLEPYMIHPKEWDWKGKTAFSGAEQVY</sequence>
<organism evidence="6 7">
    <name type="scientific">Parascedosporium putredinis</name>
    <dbReference type="NCBI Taxonomy" id="1442378"/>
    <lineage>
        <taxon>Eukaryota</taxon>
        <taxon>Fungi</taxon>
        <taxon>Dikarya</taxon>
        <taxon>Ascomycota</taxon>
        <taxon>Pezizomycotina</taxon>
        <taxon>Sordariomycetes</taxon>
        <taxon>Hypocreomycetidae</taxon>
        <taxon>Microascales</taxon>
        <taxon>Microascaceae</taxon>
        <taxon>Parascedosporium</taxon>
    </lineage>
</organism>
<evidence type="ECO:0000256" key="5">
    <source>
        <dbReference type="SAM" id="Phobius"/>
    </source>
</evidence>
<feature type="transmembrane region" description="Helical" evidence="5">
    <location>
        <begin position="200"/>
        <end position="224"/>
    </location>
</feature>
<gene>
    <name evidence="6" type="ORF">PPNO1_LOCUS3651</name>
</gene>
<dbReference type="GO" id="GO:0005351">
    <property type="term" value="F:carbohydrate:proton symporter activity"/>
    <property type="evidence" value="ECO:0007669"/>
    <property type="project" value="TreeGrafter"/>
</dbReference>
<evidence type="ECO:0008006" key="8">
    <source>
        <dbReference type="Google" id="ProtNLM"/>
    </source>
</evidence>
<evidence type="ECO:0000313" key="7">
    <source>
        <dbReference type="Proteomes" id="UP000838763"/>
    </source>
</evidence>
<reference evidence="6" key="1">
    <citation type="submission" date="2022-11" db="EMBL/GenBank/DDBJ databases">
        <authorList>
            <person name="Scott C."/>
            <person name="Bruce N."/>
        </authorList>
    </citation>
    <scope>NUCLEOTIDE SEQUENCE</scope>
</reference>
<feature type="transmembrane region" description="Helical" evidence="5">
    <location>
        <begin position="236"/>
        <end position="255"/>
    </location>
</feature>
<dbReference type="Pfam" id="PF00083">
    <property type="entry name" value="Sugar_tr"/>
    <property type="match status" value="1"/>
</dbReference>
<evidence type="ECO:0000256" key="1">
    <source>
        <dbReference type="ARBA" id="ARBA00004141"/>
    </source>
</evidence>
<dbReference type="SUPFAM" id="SSF103473">
    <property type="entry name" value="MFS general substrate transporter"/>
    <property type="match status" value="1"/>
</dbReference>
<comment type="caution">
    <text evidence="6">The sequence shown here is derived from an EMBL/GenBank/DDBJ whole genome shotgun (WGS) entry which is preliminary data.</text>
</comment>
<accession>A0A9P1H1Y7</accession>
<dbReference type="EMBL" id="CALLCH030000009">
    <property type="protein sequence ID" value="CAI4213907.1"/>
    <property type="molecule type" value="Genomic_DNA"/>
</dbReference>
<dbReference type="AlphaFoldDB" id="A0A9P1H1Y7"/>
<evidence type="ECO:0000313" key="6">
    <source>
        <dbReference type="EMBL" id="CAI4213907.1"/>
    </source>
</evidence>
<dbReference type="Proteomes" id="UP000838763">
    <property type="component" value="Unassembled WGS sequence"/>
</dbReference>
<keyword evidence="2 5" id="KW-0812">Transmembrane</keyword>
<dbReference type="GO" id="GO:0016020">
    <property type="term" value="C:membrane"/>
    <property type="evidence" value="ECO:0007669"/>
    <property type="project" value="UniProtKB-SubCell"/>
</dbReference>
<feature type="transmembrane region" description="Helical" evidence="5">
    <location>
        <begin position="262"/>
        <end position="281"/>
    </location>
</feature>
<keyword evidence="3 5" id="KW-1133">Transmembrane helix</keyword>
<name>A0A9P1H1Y7_9PEZI</name>
<dbReference type="PANTHER" id="PTHR48022">
    <property type="entry name" value="PLASTIDIC GLUCOSE TRANSPORTER 4"/>
    <property type="match status" value="1"/>
</dbReference>